<name>A0A9D5DD00_9LILI</name>
<dbReference type="OrthoDB" id="5839at2759"/>
<dbReference type="PANTHER" id="PTHR45800:SF11">
    <property type="entry name" value="PHOSPHATIDYLINOSITOL 3-KINASE-RELATED PROTEIN KINASE"/>
    <property type="match status" value="1"/>
</dbReference>
<keyword evidence="10" id="KW-1185">Reference proteome</keyword>
<feature type="domain" description="PI3K/PI4K catalytic" evidence="8">
    <location>
        <begin position="160"/>
        <end position="463"/>
    </location>
</feature>
<evidence type="ECO:0000256" key="2">
    <source>
        <dbReference type="ARBA" id="ARBA00012169"/>
    </source>
</evidence>
<dbReference type="GO" id="GO:0005524">
    <property type="term" value="F:ATP binding"/>
    <property type="evidence" value="ECO:0007669"/>
    <property type="project" value="UniProtKB-KW"/>
</dbReference>
<evidence type="ECO:0000313" key="10">
    <source>
        <dbReference type="Proteomes" id="UP001085076"/>
    </source>
</evidence>
<feature type="region of interest" description="Disordered" evidence="7">
    <location>
        <begin position="21"/>
        <end position="40"/>
    </location>
</feature>
<keyword evidence="6" id="KW-0067">ATP-binding</keyword>
<dbReference type="PROSITE" id="PS50290">
    <property type="entry name" value="PI3_4_KINASE_3"/>
    <property type="match status" value="1"/>
</dbReference>
<organism evidence="9 10">
    <name type="scientific">Dioscorea zingiberensis</name>
    <dbReference type="NCBI Taxonomy" id="325984"/>
    <lineage>
        <taxon>Eukaryota</taxon>
        <taxon>Viridiplantae</taxon>
        <taxon>Streptophyta</taxon>
        <taxon>Embryophyta</taxon>
        <taxon>Tracheophyta</taxon>
        <taxon>Spermatophyta</taxon>
        <taxon>Magnoliopsida</taxon>
        <taxon>Liliopsida</taxon>
        <taxon>Dioscoreales</taxon>
        <taxon>Dioscoreaceae</taxon>
        <taxon>Dioscorea</taxon>
    </lineage>
</organism>
<proteinExistence type="inferred from homology"/>
<keyword evidence="4" id="KW-0547">Nucleotide-binding</keyword>
<evidence type="ECO:0000256" key="7">
    <source>
        <dbReference type="SAM" id="MobiDB-lite"/>
    </source>
</evidence>
<dbReference type="GO" id="GO:0004430">
    <property type="term" value="F:1-phosphatidylinositol 4-kinase activity"/>
    <property type="evidence" value="ECO:0007669"/>
    <property type="project" value="UniProtKB-EC"/>
</dbReference>
<reference evidence="9" key="2">
    <citation type="journal article" date="2022" name="Hortic Res">
        <title>The genome of Dioscorea zingiberensis sheds light on the biosynthesis, origin and evolution of the medicinally important diosgenin saponins.</title>
        <authorList>
            <person name="Li Y."/>
            <person name="Tan C."/>
            <person name="Li Z."/>
            <person name="Guo J."/>
            <person name="Li S."/>
            <person name="Chen X."/>
            <person name="Wang C."/>
            <person name="Dai X."/>
            <person name="Yang H."/>
            <person name="Song W."/>
            <person name="Hou L."/>
            <person name="Xu J."/>
            <person name="Tong Z."/>
            <person name="Xu A."/>
            <person name="Yuan X."/>
            <person name="Wang W."/>
            <person name="Yang Q."/>
            <person name="Chen L."/>
            <person name="Sun Z."/>
            <person name="Wang K."/>
            <person name="Pan B."/>
            <person name="Chen J."/>
            <person name="Bao Y."/>
            <person name="Liu F."/>
            <person name="Qi X."/>
            <person name="Gang D.R."/>
            <person name="Wen J."/>
            <person name="Li J."/>
        </authorList>
    </citation>
    <scope>NUCLEOTIDE SEQUENCE</scope>
    <source>
        <strain evidence="9">Dzin_1.0</strain>
    </source>
</reference>
<feature type="region of interest" description="Disordered" evidence="7">
    <location>
        <begin position="510"/>
        <end position="529"/>
    </location>
</feature>
<dbReference type="Proteomes" id="UP001085076">
    <property type="component" value="Miscellaneous, Linkage group lg01"/>
</dbReference>
<protein>
    <recommendedName>
        <fullName evidence="2">1-phosphatidylinositol 4-kinase</fullName>
        <ecNumber evidence="2">2.7.1.67</ecNumber>
    </recommendedName>
</protein>
<evidence type="ECO:0000256" key="6">
    <source>
        <dbReference type="ARBA" id="ARBA00022840"/>
    </source>
</evidence>
<dbReference type="PANTHER" id="PTHR45800">
    <property type="entry name" value="PHOSPHATIDYLINOSITOL 4-KINASE GAMMA"/>
    <property type="match status" value="1"/>
</dbReference>
<dbReference type="EMBL" id="JAGGNH010000001">
    <property type="protein sequence ID" value="KAJ0989683.1"/>
    <property type="molecule type" value="Genomic_DNA"/>
</dbReference>
<sequence>MSPKLNSPVQTQMAVSVLNHSLSSDPHGNQKSEGKPVGRRRVFVQTETGLVLGMDLDRGDNAHTVKRRLQLALNFPTEESSLTFGDLVLKNDLSAIRRDSPLLLTRNILHRSSSTPCLSPCCKDLQQRDSGGPIEVLGCSSRCSQTKQLVKDVAKAIKSGVDPIPVHSGLGGAYYFRNSRGDSIAIVKPTDEEPFAPNNPKGFVGKALGQPGLKGSVRVGETGFREVAAYLLDHDHFANVPPTVLVKITHPVFHVNARESGHNNKNQDKNQHLISKIASFQKYISHDFDASDHGTSSFPVAAVHRIGILDVRIFNTDRHAGNLLVRKVGGGAGRFGGQMELIPIDHGLCLPENLEDPYFEWIHWPQASIPFSEDELEYIANLDPVRDSEMLRMELPMIREACLRVLVLCTILLKEAAAFGLCLAEIGEMMSREFRGMEEEPSELELVCIEARRLVAEREIFPSEAEPGPEDDFQFNIEFENSYPMTHKVLPPYHFGVTGGASIHTLSKLEEGLEEEDEDDNHETSNVQKGTCFSNVPRLLPSLSKLSESLKGIGLNEKSQRVTAGVRKGNGAITSKDNSSCSIGFQVGTSSACDQLQASSNFVKLSDMGEEQWVAFLEKFQELLFGAFCHRKSITTGQRQRLGTSCKF</sequence>
<dbReference type="EC" id="2.7.1.67" evidence="2"/>
<comment type="similarity">
    <text evidence="1">Belongs to the PI3/PI4-kinase family. Type II PI4K subfamily.</text>
</comment>
<feature type="compositionally biased region" description="Acidic residues" evidence="7">
    <location>
        <begin position="512"/>
        <end position="521"/>
    </location>
</feature>
<evidence type="ECO:0000313" key="9">
    <source>
        <dbReference type="EMBL" id="KAJ0989683.1"/>
    </source>
</evidence>
<comment type="caution">
    <text evidence="9">The sequence shown here is derived from an EMBL/GenBank/DDBJ whole genome shotgun (WGS) entry which is preliminary data.</text>
</comment>
<accession>A0A9D5DD00</accession>
<gene>
    <name evidence="9" type="ORF">J5N97_008039</name>
</gene>
<evidence type="ECO:0000256" key="3">
    <source>
        <dbReference type="ARBA" id="ARBA00022679"/>
    </source>
</evidence>
<dbReference type="AlphaFoldDB" id="A0A9D5DD00"/>
<keyword evidence="5" id="KW-0418">Kinase</keyword>
<keyword evidence="3" id="KW-0808">Transferase</keyword>
<reference evidence="9" key="1">
    <citation type="submission" date="2021-03" db="EMBL/GenBank/DDBJ databases">
        <authorList>
            <person name="Li Z."/>
            <person name="Yang C."/>
        </authorList>
    </citation>
    <scope>NUCLEOTIDE SEQUENCE</scope>
    <source>
        <strain evidence="9">Dzin_1.0</strain>
        <tissue evidence="9">Leaf</tissue>
    </source>
</reference>
<evidence type="ECO:0000256" key="4">
    <source>
        <dbReference type="ARBA" id="ARBA00022741"/>
    </source>
</evidence>
<dbReference type="Pfam" id="PF00454">
    <property type="entry name" value="PI3_PI4_kinase"/>
    <property type="match status" value="1"/>
</dbReference>
<evidence type="ECO:0000256" key="1">
    <source>
        <dbReference type="ARBA" id="ARBA00008941"/>
    </source>
</evidence>
<evidence type="ECO:0000259" key="8">
    <source>
        <dbReference type="PROSITE" id="PS50290"/>
    </source>
</evidence>
<dbReference type="InterPro" id="IPR000403">
    <property type="entry name" value="PI3/4_kinase_cat_dom"/>
</dbReference>
<dbReference type="InterPro" id="IPR044571">
    <property type="entry name" value="P4KG1-8"/>
</dbReference>
<evidence type="ECO:0000256" key="5">
    <source>
        <dbReference type="ARBA" id="ARBA00022777"/>
    </source>
</evidence>
<dbReference type="CDD" id="cd17039">
    <property type="entry name" value="Ubl_ubiquitin_like"/>
    <property type="match status" value="1"/>
</dbReference>